<organism evidence="1 2">
    <name type="scientific">Paenibacillus lautus</name>
    <name type="common">Bacillus lautus</name>
    <dbReference type="NCBI Taxonomy" id="1401"/>
    <lineage>
        <taxon>Bacteria</taxon>
        <taxon>Bacillati</taxon>
        <taxon>Bacillota</taxon>
        <taxon>Bacilli</taxon>
        <taxon>Bacillales</taxon>
        <taxon>Paenibacillaceae</taxon>
        <taxon>Paenibacillus</taxon>
    </lineage>
</organism>
<dbReference type="OrthoDB" id="181472at2"/>
<dbReference type="PANTHER" id="PTHR31047">
    <property type="entry name" value="MEIOTICALLY UP-REGULATED GENE 157 PROTEIN"/>
    <property type="match status" value="1"/>
</dbReference>
<dbReference type="AlphaFoldDB" id="A0A1R1B7Q7"/>
<dbReference type="PIRSF" id="PIRSF028846">
    <property type="entry name" value="UCP028846"/>
    <property type="match status" value="1"/>
</dbReference>
<dbReference type="Gene3D" id="1.50.10.10">
    <property type="match status" value="1"/>
</dbReference>
<reference evidence="1 2" key="1">
    <citation type="submission" date="2016-11" db="EMBL/GenBank/DDBJ databases">
        <title>Paenibacillus species isolates.</title>
        <authorList>
            <person name="Beno S.M."/>
        </authorList>
    </citation>
    <scope>NUCLEOTIDE SEQUENCE [LARGE SCALE GENOMIC DNA]</scope>
    <source>
        <strain evidence="1 2">FSL F4-0100</strain>
    </source>
</reference>
<dbReference type="STRING" id="1401.BK123_00645"/>
<dbReference type="RefSeq" id="WP_076320532.1">
    <property type="nucleotide sequence ID" value="NZ_MRTF01000001.1"/>
</dbReference>
<dbReference type="SUPFAM" id="SSF48208">
    <property type="entry name" value="Six-hairpin glycosidases"/>
    <property type="match status" value="1"/>
</dbReference>
<comment type="caution">
    <text evidence="1">The sequence shown here is derived from an EMBL/GenBank/DDBJ whole genome shotgun (WGS) entry which is preliminary data.</text>
</comment>
<proteinExistence type="predicted"/>
<sequence>MYTLDYFSVLHDLNCTITEGTSAYPKLGHMFKSMLDNTLSSTIQRQPDGTTFVITGDIPAMWLRDSAAQIRPFLVPAGQDEKLADLIEGLVRRQTAFILLDPYANAFNDSPSGQGHQNDRTAMNPWLWERKYEIDSLCYPLQLAYLLWKETGRTSHLDHKFHSAARVILDIWRTEQHHETDSPYYFERFDCPPSDTLPRGGKGAEVAYTGMTWSGFRPSDDACVYGYLIPSNMFAVVVLGYLAKICRDVLRDPKLEAEAENLAAEIRHGIESYGVVDHPEYGKIYAYETDGIGNHLLMDDANVPSLLSIPYLGYTSADDPVYQNTRRFVLSHANPYYYQGTAAAGVGSPHTPDRYIWPIALAIQGLTTTDREEKLRLLRLMADTDAGTGMMHEGFLVDDPARYTRPWFSWANMMFCELIMDYCGIRVKANDIGGGHRDHHGNQ</sequence>
<dbReference type="GO" id="GO:0005975">
    <property type="term" value="P:carbohydrate metabolic process"/>
    <property type="evidence" value="ECO:0007669"/>
    <property type="project" value="InterPro"/>
</dbReference>
<gene>
    <name evidence="1" type="ORF">BK123_00645</name>
</gene>
<evidence type="ECO:0000313" key="2">
    <source>
        <dbReference type="Proteomes" id="UP000187074"/>
    </source>
</evidence>
<dbReference type="InterPro" id="IPR008928">
    <property type="entry name" value="6-hairpin_glycosidase_sf"/>
</dbReference>
<dbReference type="SMART" id="SM01149">
    <property type="entry name" value="DUF1237"/>
    <property type="match status" value="1"/>
</dbReference>
<protein>
    <submittedName>
        <fullName evidence="1">Metal-independent alpha-mannosidase</fullName>
    </submittedName>
</protein>
<dbReference type="PANTHER" id="PTHR31047:SF0">
    <property type="entry name" value="MEIOTICALLY UP-REGULATED GENE 157 PROTEIN"/>
    <property type="match status" value="1"/>
</dbReference>
<accession>A0A1R1B7Q7</accession>
<dbReference type="EMBL" id="MRTF01000001">
    <property type="protein sequence ID" value="OME96146.1"/>
    <property type="molecule type" value="Genomic_DNA"/>
</dbReference>
<dbReference type="InterPro" id="IPR012341">
    <property type="entry name" value="6hp_glycosidase-like_sf"/>
</dbReference>
<dbReference type="Pfam" id="PF06824">
    <property type="entry name" value="Glyco_hydro_125"/>
    <property type="match status" value="1"/>
</dbReference>
<dbReference type="Proteomes" id="UP000187074">
    <property type="component" value="Unassembled WGS sequence"/>
</dbReference>
<evidence type="ECO:0000313" key="1">
    <source>
        <dbReference type="EMBL" id="OME96146.1"/>
    </source>
</evidence>
<name>A0A1R1B7Q7_PAELA</name>
<dbReference type="InterPro" id="IPR008313">
    <property type="entry name" value="GH125"/>
</dbReference>